<dbReference type="Proteomes" id="UP000000724">
    <property type="component" value="Contig Pc00c13"/>
</dbReference>
<evidence type="ECO:0000256" key="1">
    <source>
        <dbReference type="SAM" id="MobiDB-lite"/>
    </source>
</evidence>
<dbReference type="EMBL" id="AM920428">
    <property type="protein sequence ID" value="CAP91943.1"/>
    <property type="molecule type" value="Genomic_DNA"/>
</dbReference>
<evidence type="ECO:0000313" key="3">
    <source>
        <dbReference type="Proteomes" id="UP000000724"/>
    </source>
</evidence>
<dbReference type="OMA" id="SHEVCEW"/>
<dbReference type="HOGENOM" id="CLU_1215137_0_0_1"/>
<organism evidence="2 3">
    <name type="scientific">Penicillium rubens (strain ATCC 28089 / DSM 1075 / NRRL 1951 / Wisconsin 54-1255)</name>
    <name type="common">Penicillium chrysogenum</name>
    <dbReference type="NCBI Taxonomy" id="500485"/>
    <lineage>
        <taxon>Eukaryota</taxon>
        <taxon>Fungi</taxon>
        <taxon>Dikarya</taxon>
        <taxon>Ascomycota</taxon>
        <taxon>Pezizomycotina</taxon>
        <taxon>Eurotiomycetes</taxon>
        <taxon>Eurotiomycetidae</taxon>
        <taxon>Eurotiales</taxon>
        <taxon>Aspergillaceae</taxon>
        <taxon>Penicillium</taxon>
        <taxon>Penicillium chrysogenum species complex</taxon>
    </lineage>
</organism>
<reference evidence="2 3" key="1">
    <citation type="journal article" date="2008" name="Nat. Biotechnol.">
        <title>Genome sequencing and analysis of the filamentous fungus Penicillium chrysogenum.</title>
        <authorList>
            <person name="van den Berg M.A."/>
            <person name="Albang R."/>
            <person name="Albermann K."/>
            <person name="Badger J.H."/>
            <person name="Daran J.-M."/>
            <person name="Driessen A.J.M."/>
            <person name="Garcia-Estrada C."/>
            <person name="Fedorova N.D."/>
            <person name="Harris D.M."/>
            <person name="Heijne W.H.M."/>
            <person name="Joardar V.S."/>
            <person name="Kiel J.A.K.W."/>
            <person name="Kovalchuk A."/>
            <person name="Martin J.F."/>
            <person name="Nierman W.C."/>
            <person name="Nijland J.G."/>
            <person name="Pronk J.T."/>
            <person name="Roubos J.A."/>
            <person name="van der Klei I.J."/>
            <person name="van Peij N.N.M.E."/>
            <person name="Veenhuis M."/>
            <person name="von Doehren H."/>
            <person name="Wagner C."/>
            <person name="Wortman J.R."/>
            <person name="Bovenberg R.A.L."/>
        </authorList>
    </citation>
    <scope>NUCLEOTIDE SEQUENCE [LARGE SCALE GENOMIC DNA]</scope>
    <source>
        <strain evidence="3">ATCC 28089 / DSM 1075 / NRRL 1951 / Wisconsin 54-1255</strain>
    </source>
</reference>
<name>B6H4G1_PENRW</name>
<evidence type="ECO:0000313" key="2">
    <source>
        <dbReference type="EMBL" id="CAP91943.1"/>
    </source>
</evidence>
<protein>
    <submittedName>
        <fullName evidence="2">Uncharacterized protein</fullName>
    </submittedName>
</protein>
<dbReference type="VEuPathDB" id="FungiDB:PCH_Pc13g08740"/>
<dbReference type="AlphaFoldDB" id="B6H4G1"/>
<gene>
    <name evidence="2" type="ORF">Pc13g08740</name>
    <name evidence="2" type="ORF">PCH_Pc13g08740</name>
</gene>
<proteinExistence type="predicted"/>
<accession>B6H4G1</accession>
<sequence length="228" mass="25166">MKGLGPDRVWDLLKVESQSRDVTLTTPRCLPRYTYLQHRAPRCPNSGKSPPCGERWGNRSMAVRSTPPTASPINRLGEENHKEMPLELNLLCGLARASLILSLATVLEIAHITCRVQIDNVLELPLAGDWSMAAKGGTISLISSHYNVTGIDGQFPGLSKPPSGTGIRLWIGGERMWCVCRMAEMGCPIEIAVLIVYSALSHEVCEWGLVRMLDAWQFSVAWEVLSWG</sequence>
<dbReference type="OrthoDB" id="4355535at2759"/>
<feature type="region of interest" description="Disordered" evidence="1">
    <location>
        <begin position="44"/>
        <end position="76"/>
    </location>
</feature>
<keyword evidence="3" id="KW-1185">Reference proteome</keyword>